<feature type="domain" description="Type I restriction modification DNA specificity" evidence="4">
    <location>
        <begin position="221"/>
        <end position="409"/>
    </location>
</feature>
<accession>A0AB33KTS3</accession>
<evidence type="ECO:0000313" key="5">
    <source>
        <dbReference type="EMBL" id="BFP67600.1"/>
    </source>
</evidence>
<evidence type="ECO:0000256" key="2">
    <source>
        <dbReference type="ARBA" id="ARBA00022747"/>
    </source>
</evidence>
<keyword evidence="5" id="KW-0540">Nuclease</keyword>
<dbReference type="Gene3D" id="1.10.287.1120">
    <property type="entry name" value="Bipartite methylase S protein"/>
    <property type="match status" value="1"/>
</dbReference>
<keyword evidence="5" id="KW-0255">Endonuclease</keyword>
<feature type="domain" description="Type I restriction modification DNA specificity" evidence="4">
    <location>
        <begin position="20"/>
        <end position="195"/>
    </location>
</feature>
<reference evidence="5" key="1">
    <citation type="submission" date="2024-08" db="EMBL/GenBank/DDBJ databases">
        <title>Whole genome sequence of Tenacibaculum sp. strain pbs-1 associated with black-spot shell disease in Akoya pearl oysters.</title>
        <authorList>
            <person name="Sakatoku A."/>
            <person name="Suzuki T."/>
            <person name="Hatano K."/>
            <person name="Seki M."/>
            <person name="Tanaka D."/>
            <person name="Nakamura S."/>
            <person name="Suzuki N."/>
            <person name="Isshiki T."/>
        </authorList>
    </citation>
    <scope>NUCLEOTIDE SEQUENCE</scope>
    <source>
        <strain evidence="5">Pbs-1</strain>
    </source>
</reference>
<keyword evidence="5" id="KW-0378">Hydrolase</keyword>
<dbReference type="PANTHER" id="PTHR30408:SF12">
    <property type="entry name" value="TYPE I RESTRICTION ENZYME MJAVIII SPECIFICITY SUBUNIT"/>
    <property type="match status" value="1"/>
</dbReference>
<dbReference type="GO" id="GO:0009307">
    <property type="term" value="P:DNA restriction-modification system"/>
    <property type="evidence" value="ECO:0007669"/>
    <property type="project" value="UniProtKB-KW"/>
</dbReference>
<dbReference type="SUPFAM" id="SSF116734">
    <property type="entry name" value="DNA methylase specificity domain"/>
    <property type="match status" value="2"/>
</dbReference>
<keyword evidence="2" id="KW-0680">Restriction system</keyword>
<dbReference type="Pfam" id="PF01420">
    <property type="entry name" value="Methylase_S"/>
    <property type="match status" value="2"/>
</dbReference>
<dbReference type="PANTHER" id="PTHR30408">
    <property type="entry name" value="TYPE-1 RESTRICTION ENZYME ECOKI SPECIFICITY PROTEIN"/>
    <property type="match status" value="1"/>
</dbReference>
<sequence length="431" mass="48823">MVKYNDYKDSGIAWLGDIPAHWEVKRLKDLAKKIGSGATPLTSNAENYDKPEVFWVNTGDLNDGYVNNSKRKISKKALVNYPNLKSFPVGTLIMAMYGATIGKLGILNIIATTNQACCCINLYEQYPVKYLFYWLLSDRKNIISLSVGGTQPNISQSIINKLDVFLPPLEEQTQIANYLDAKTTLIDKKIKLLKQKIKHYKAYRKSLINKTVTKGLNDDISGWVKFRLKDLGFLYSGLSGKSGDDFNQDDNPNNKGFIPFTNIANNTYLDKKQLGTVVIEDNEKQNQVKRNDIFFLMSSEGYEDIGKSAVLIEDLKETYLNSFCKGFRLTNKNCDASFINYLLLSDTYRQQMLVEGKGFTRINLKMEKVNNFSILIPPTKKEQQQIATYLDAKTSTIDDIVNNIASQIKTLKELRKTLINEVVTGKVKVTL</sequence>
<name>A0AB33KTS3_9FLAO</name>
<dbReference type="CDD" id="cd17252">
    <property type="entry name" value="RMtype1_S_EcoKI-TRD1-CR1_like"/>
    <property type="match status" value="1"/>
</dbReference>
<dbReference type="GO" id="GO:0003677">
    <property type="term" value="F:DNA binding"/>
    <property type="evidence" value="ECO:0007669"/>
    <property type="project" value="UniProtKB-KW"/>
</dbReference>
<dbReference type="InterPro" id="IPR052021">
    <property type="entry name" value="Type-I_RS_S_subunit"/>
</dbReference>
<gene>
    <name evidence="5" type="ORF">Pbs1_09430</name>
</gene>
<dbReference type="AlphaFoldDB" id="A0AB33KTS3"/>
<dbReference type="InterPro" id="IPR044946">
    <property type="entry name" value="Restrct_endonuc_typeI_TRD_sf"/>
</dbReference>
<evidence type="ECO:0000256" key="3">
    <source>
        <dbReference type="ARBA" id="ARBA00023125"/>
    </source>
</evidence>
<dbReference type="EMBL" id="AP035888">
    <property type="protein sequence ID" value="BFP67600.1"/>
    <property type="molecule type" value="Genomic_DNA"/>
</dbReference>
<dbReference type="REBASE" id="858008">
    <property type="entry name" value="S.TspPbs1ORF9440P"/>
</dbReference>
<evidence type="ECO:0000259" key="4">
    <source>
        <dbReference type="Pfam" id="PF01420"/>
    </source>
</evidence>
<keyword evidence="3" id="KW-0238">DNA-binding</keyword>
<dbReference type="InterPro" id="IPR000055">
    <property type="entry name" value="Restrct_endonuc_typeI_TRD"/>
</dbReference>
<protein>
    <submittedName>
        <fullName evidence="5">Restriction endonuclease subunit S</fullName>
    </submittedName>
</protein>
<comment type="similarity">
    <text evidence="1">Belongs to the type-I restriction system S methylase family.</text>
</comment>
<dbReference type="Gene3D" id="3.90.220.20">
    <property type="entry name" value="DNA methylase specificity domains"/>
    <property type="match status" value="2"/>
</dbReference>
<dbReference type="GO" id="GO:0004519">
    <property type="term" value="F:endonuclease activity"/>
    <property type="evidence" value="ECO:0007669"/>
    <property type="project" value="UniProtKB-KW"/>
</dbReference>
<evidence type="ECO:0000256" key="1">
    <source>
        <dbReference type="ARBA" id="ARBA00010923"/>
    </source>
</evidence>
<organism evidence="5">
    <name type="scientific">Tenacibaculum sp. Pbs-1</name>
    <dbReference type="NCBI Taxonomy" id="3238748"/>
    <lineage>
        <taxon>Bacteria</taxon>
        <taxon>Pseudomonadati</taxon>
        <taxon>Bacteroidota</taxon>
        <taxon>Flavobacteriia</taxon>
        <taxon>Flavobacteriales</taxon>
        <taxon>Flavobacteriaceae</taxon>
        <taxon>Tenacibaculum</taxon>
    </lineage>
</organism>
<proteinExistence type="inferred from homology"/>